<keyword evidence="3" id="KW-0472">Membrane</keyword>
<feature type="transmembrane region" description="Helical" evidence="3">
    <location>
        <begin position="502"/>
        <end position="525"/>
    </location>
</feature>
<organism evidence="4 5">
    <name type="scientific">Batrachochytrium salamandrivorans</name>
    <dbReference type="NCBI Taxonomy" id="1357716"/>
    <lineage>
        <taxon>Eukaryota</taxon>
        <taxon>Fungi</taxon>
        <taxon>Fungi incertae sedis</taxon>
        <taxon>Chytridiomycota</taxon>
        <taxon>Chytridiomycota incertae sedis</taxon>
        <taxon>Chytridiomycetes</taxon>
        <taxon>Rhizophydiales</taxon>
        <taxon>Rhizophydiales incertae sedis</taxon>
        <taxon>Batrachochytrium</taxon>
    </lineage>
</organism>
<keyword evidence="5" id="KW-1185">Reference proteome</keyword>
<dbReference type="Proteomes" id="UP001648503">
    <property type="component" value="Unassembled WGS sequence"/>
</dbReference>
<evidence type="ECO:0000313" key="4">
    <source>
        <dbReference type="EMBL" id="KAH6592664.1"/>
    </source>
</evidence>
<feature type="transmembrane region" description="Helical" evidence="3">
    <location>
        <begin position="247"/>
        <end position="266"/>
    </location>
</feature>
<feature type="region of interest" description="Disordered" evidence="2">
    <location>
        <begin position="100"/>
        <end position="119"/>
    </location>
</feature>
<keyword evidence="3" id="KW-1133">Transmembrane helix</keyword>
<sequence length="560" mass="60542">MIATSKTGCIYSADNIYPAERTGKADAMAGERRTNIVHVGPARSTAMPVAAGQVLSSVDAQSSTLKLDPAKAALAAVAATPSSDSSSQRIQSSHTSIAYMDNARTGPTPKPFAKPHPVPVAETSPYISVRGEDAVGPNPSGSSPLHAWPIIFAIAPPLLKYLVGDATIWGEMLAMALVIFYLYMLLKVPWELYSSARSAAGQAESSYFAHASTKIHCPGIDNARHSTNPNNDGVAARAELKTVENKLLVLFVVSPLIGGVSLHVARKYIIPAASISEFHIILFTLAAMVKPFLHVISLIRDRTAILKGTIAFPSNGLDALHSRLSKLNAEILELNQILGAQSRENKACKDSIDAVSRTLNHSIVRLERKQTLDARSSEDRLSIFESAINELGNTVELFADMHSRGIPPMDSGVHCASADLDEARPCMHPQVPDQELRLLSSRMSNSGFPKSCRHPVSPSPSQPESLTTVAPSLNLSMEESAPTLLMEITDSISRCTRYFSNMIPYTMLSAICSMGTICIQCVLIPFHILRYLWNTAKLCFGVVVTLVFRKSTQRSGPSKR</sequence>
<comment type="caution">
    <text evidence="4">The sequence shown here is derived from an EMBL/GenBank/DDBJ whole genome shotgun (WGS) entry which is preliminary data.</text>
</comment>
<gene>
    <name evidence="4" type="ORF">BASA50_007952</name>
</gene>
<evidence type="ECO:0000256" key="2">
    <source>
        <dbReference type="SAM" id="MobiDB-lite"/>
    </source>
</evidence>
<name>A0ABQ8F8T5_9FUNG</name>
<evidence type="ECO:0000256" key="3">
    <source>
        <dbReference type="SAM" id="Phobius"/>
    </source>
</evidence>
<evidence type="ECO:0000256" key="1">
    <source>
        <dbReference type="SAM" id="Coils"/>
    </source>
</evidence>
<accession>A0ABQ8F8T5</accession>
<evidence type="ECO:0000313" key="5">
    <source>
        <dbReference type="Proteomes" id="UP001648503"/>
    </source>
</evidence>
<dbReference type="EMBL" id="JAFCIX010000376">
    <property type="protein sequence ID" value="KAH6592664.1"/>
    <property type="molecule type" value="Genomic_DNA"/>
</dbReference>
<keyword evidence="3" id="KW-0812">Transmembrane</keyword>
<reference evidence="4 5" key="1">
    <citation type="submission" date="2021-02" db="EMBL/GenBank/DDBJ databases">
        <title>Variation within the Batrachochytrium salamandrivorans European outbreak.</title>
        <authorList>
            <person name="Kelly M."/>
            <person name="Pasmans F."/>
            <person name="Shea T.P."/>
            <person name="Munoz J.F."/>
            <person name="Carranza S."/>
            <person name="Cuomo C.A."/>
            <person name="Martel A."/>
        </authorList>
    </citation>
    <scope>NUCLEOTIDE SEQUENCE [LARGE SCALE GENOMIC DNA]</scope>
    <source>
        <strain evidence="4 5">AMFP18/2</strain>
    </source>
</reference>
<feature type="compositionally biased region" description="Pro residues" evidence="2">
    <location>
        <begin position="108"/>
        <end position="118"/>
    </location>
</feature>
<feature type="coiled-coil region" evidence="1">
    <location>
        <begin position="317"/>
        <end position="344"/>
    </location>
</feature>
<proteinExistence type="predicted"/>
<protein>
    <submittedName>
        <fullName evidence="4">Uncharacterized protein</fullName>
    </submittedName>
</protein>
<feature type="transmembrane region" description="Helical" evidence="3">
    <location>
        <begin position="531"/>
        <end position="548"/>
    </location>
</feature>
<feature type="transmembrane region" description="Helical" evidence="3">
    <location>
        <begin position="278"/>
        <end position="299"/>
    </location>
</feature>
<keyword evidence="1" id="KW-0175">Coiled coil</keyword>
<dbReference type="PANTHER" id="PTHR42032">
    <property type="entry name" value="YALI0E30679P"/>
    <property type="match status" value="1"/>
</dbReference>
<feature type="region of interest" description="Disordered" evidence="2">
    <location>
        <begin position="446"/>
        <end position="467"/>
    </location>
</feature>
<dbReference type="PANTHER" id="PTHR42032:SF1">
    <property type="entry name" value="YALI0E30679P"/>
    <property type="match status" value="1"/>
</dbReference>
<feature type="transmembrane region" description="Helical" evidence="3">
    <location>
        <begin position="166"/>
        <end position="186"/>
    </location>
</feature>